<evidence type="ECO:0008006" key="4">
    <source>
        <dbReference type="Google" id="ProtNLM"/>
    </source>
</evidence>
<sequence>MAIRYNHALPKFLQGSVAQALGSKEDESVLKARAEAQRREARAAGGGSGGRSGGRHAVVDSSSLGALFGAAGGAPTPLGGVDKLAAGGPRQARARTVVLDPTASAASMTRGPKARKAQDREGARPGTTAASSKYATQGPAVANLDELVAQGYSPAEIAAVVAAAAGDDSPVGASTEDRPAGPISAQARAVLEARSARRASASALPSPAPRPAQDSVLSATSSRKRKRVNAVDHARDLAEMSEPTTANSRDTTCQSVTGGASTRKKRRKRKAPPPGHAAHLLSFDDGE</sequence>
<keyword evidence="3" id="KW-1185">Reference proteome</keyword>
<feature type="compositionally biased region" description="Basic residues" evidence="1">
    <location>
        <begin position="262"/>
        <end position="271"/>
    </location>
</feature>
<evidence type="ECO:0000313" key="2">
    <source>
        <dbReference type="EMBL" id="KNC47833.1"/>
    </source>
</evidence>
<feature type="compositionally biased region" description="Basic and acidic residues" evidence="1">
    <location>
        <begin position="29"/>
        <end position="42"/>
    </location>
</feature>
<feature type="region of interest" description="Disordered" evidence="1">
    <location>
        <begin position="81"/>
        <end position="134"/>
    </location>
</feature>
<protein>
    <recommendedName>
        <fullName evidence="4">DUF4604 domain-containing protein</fullName>
    </recommendedName>
</protein>
<evidence type="ECO:0000313" key="3">
    <source>
        <dbReference type="Proteomes" id="UP000054408"/>
    </source>
</evidence>
<reference evidence="2 3" key="1">
    <citation type="submission" date="2010-05" db="EMBL/GenBank/DDBJ databases">
        <title>The Genome Sequence of Thecamonas trahens ATCC 50062.</title>
        <authorList>
            <consortium name="The Broad Institute Genome Sequencing Platform"/>
            <person name="Russ C."/>
            <person name="Cuomo C."/>
            <person name="Shea T."/>
            <person name="Young S.K."/>
            <person name="Zeng Q."/>
            <person name="Koehrsen M."/>
            <person name="Haas B."/>
            <person name="Borodovsky M."/>
            <person name="Guigo R."/>
            <person name="Alvarado L."/>
            <person name="Berlin A."/>
            <person name="Bochicchio J."/>
            <person name="Borenstein D."/>
            <person name="Chapman S."/>
            <person name="Chen Z."/>
            <person name="Freedman E."/>
            <person name="Gellesch M."/>
            <person name="Goldberg J."/>
            <person name="Griggs A."/>
            <person name="Gujja S."/>
            <person name="Heilman E."/>
            <person name="Heiman D."/>
            <person name="Hepburn T."/>
            <person name="Howarth C."/>
            <person name="Jen D."/>
            <person name="Larson L."/>
            <person name="Mehta T."/>
            <person name="Park D."/>
            <person name="Pearson M."/>
            <person name="Roberts A."/>
            <person name="Saif S."/>
            <person name="Shenoy N."/>
            <person name="Sisk P."/>
            <person name="Stolte C."/>
            <person name="Sykes S."/>
            <person name="Thomson T."/>
            <person name="Walk T."/>
            <person name="White J."/>
            <person name="Yandava C."/>
            <person name="Burger G."/>
            <person name="Gray M.W."/>
            <person name="Holland P.W.H."/>
            <person name="King N."/>
            <person name="Lang F.B.F."/>
            <person name="Roger A.J."/>
            <person name="Ruiz-Trillo I."/>
            <person name="Lander E."/>
            <person name="Nusbaum C."/>
        </authorList>
    </citation>
    <scope>NUCLEOTIDE SEQUENCE [LARGE SCALE GENOMIC DNA]</scope>
    <source>
        <strain evidence="2 3">ATCC 50062</strain>
    </source>
</reference>
<dbReference type="Proteomes" id="UP000054408">
    <property type="component" value="Unassembled WGS sequence"/>
</dbReference>
<proteinExistence type="predicted"/>
<feature type="region of interest" description="Disordered" evidence="1">
    <location>
        <begin position="189"/>
        <end position="287"/>
    </location>
</feature>
<evidence type="ECO:0000256" key="1">
    <source>
        <dbReference type="SAM" id="MobiDB-lite"/>
    </source>
</evidence>
<dbReference type="RefSeq" id="XP_013759311.1">
    <property type="nucleotide sequence ID" value="XM_013903857.1"/>
</dbReference>
<dbReference type="EMBL" id="GL349448">
    <property type="protein sequence ID" value="KNC47833.1"/>
    <property type="molecule type" value="Genomic_DNA"/>
</dbReference>
<feature type="compositionally biased region" description="Polar residues" evidence="1">
    <location>
        <begin position="242"/>
        <end position="260"/>
    </location>
</feature>
<gene>
    <name evidence="2" type="ORF">AMSG_04062</name>
</gene>
<dbReference type="GeneID" id="25563626"/>
<accession>A0A0L0D953</accession>
<feature type="region of interest" description="Disordered" evidence="1">
    <location>
        <begin position="29"/>
        <end position="57"/>
    </location>
</feature>
<dbReference type="AlphaFoldDB" id="A0A0L0D953"/>
<feature type="compositionally biased region" description="Basic and acidic residues" evidence="1">
    <location>
        <begin position="229"/>
        <end position="238"/>
    </location>
</feature>
<name>A0A0L0D953_THETB</name>
<organism evidence="2 3">
    <name type="scientific">Thecamonas trahens ATCC 50062</name>
    <dbReference type="NCBI Taxonomy" id="461836"/>
    <lineage>
        <taxon>Eukaryota</taxon>
        <taxon>Apusozoa</taxon>
        <taxon>Apusomonadida</taxon>
        <taxon>Apusomonadidae</taxon>
        <taxon>Thecamonas</taxon>
    </lineage>
</organism>